<proteinExistence type="predicted"/>
<dbReference type="PANTHER" id="PTHR45749">
    <property type="match status" value="1"/>
</dbReference>
<dbReference type="PANTHER" id="PTHR45749:SF35">
    <property type="entry name" value="AC-LIKE TRANSPOSASE-RELATED"/>
    <property type="match status" value="1"/>
</dbReference>
<dbReference type="Gramene" id="C.cajan_33476.t">
    <property type="protein sequence ID" value="C.cajan_33476.t"/>
    <property type="gene ID" value="C.cajan_33476"/>
</dbReference>
<keyword evidence="1" id="KW-0472">Membrane</keyword>
<feature type="transmembrane region" description="Helical" evidence="1">
    <location>
        <begin position="134"/>
        <end position="152"/>
    </location>
</feature>
<organism evidence="3 4">
    <name type="scientific">Cajanus cajan</name>
    <name type="common">Pigeon pea</name>
    <name type="synonym">Cajanus indicus</name>
    <dbReference type="NCBI Taxonomy" id="3821"/>
    <lineage>
        <taxon>Eukaryota</taxon>
        <taxon>Viridiplantae</taxon>
        <taxon>Streptophyta</taxon>
        <taxon>Embryophyta</taxon>
        <taxon>Tracheophyta</taxon>
        <taxon>Spermatophyta</taxon>
        <taxon>Magnoliopsida</taxon>
        <taxon>eudicotyledons</taxon>
        <taxon>Gunneridae</taxon>
        <taxon>Pentapetalae</taxon>
        <taxon>rosids</taxon>
        <taxon>fabids</taxon>
        <taxon>Fabales</taxon>
        <taxon>Fabaceae</taxon>
        <taxon>Papilionoideae</taxon>
        <taxon>50 kb inversion clade</taxon>
        <taxon>NPAAA clade</taxon>
        <taxon>indigoferoid/millettioid clade</taxon>
        <taxon>Phaseoleae</taxon>
        <taxon>Cajanus</taxon>
    </lineage>
</organism>
<reference evidence="3" key="1">
    <citation type="journal article" date="2012" name="Nat. Biotechnol.">
        <title>Draft genome sequence of pigeonpea (Cajanus cajan), an orphan legume crop of resource-poor farmers.</title>
        <authorList>
            <person name="Varshney R.K."/>
            <person name="Chen W."/>
            <person name="Li Y."/>
            <person name="Bharti A.K."/>
            <person name="Saxena R.K."/>
            <person name="Schlueter J.A."/>
            <person name="Donoghue M.T."/>
            <person name="Azam S."/>
            <person name="Fan G."/>
            <person name="Whaley A.M."/>
            <person name="Farmer A.D."/>
            <person name="Sheridan J."/>
            <person name="Iwata A."/>
            <person name="Tuteja R."/>
            <person name="Penmetsa R.V."/>
            <person name="Wu W."/>
            <person name="Upadhyaya H.D."/>
            <person name="Yang S.P."/>
            <person name="Shah T."/>
            <person name="Saxena K.B."/>
            <person name="Michael T."/>
            <person name="McCombie W.R."/>
            <person name="Yang B."/>
            <person name="Zhang G."/>
            <person name="Yang H."/>
            <person name="Wang J."/>
            <person name="Spillane C."/>
            <person name="Cook D.R."/>
            <person name="May G.D."/>
            <person name="Xu X."/>
            <person name="Jackson S.A."/>
        </authorList>
    </citation>
    <scope>NUCLEOTIDE SEQUENCE [LARGE SCALE GENOMIC DNA]</scope>
</reference>
<protein>
    <submittedName>
        <fullName evidence="3">Zinc finger MYM-type protein 5</fullName>
    </submittedName>
</protein>
<gene>
    <name evidence="3" type="ORF">KK1_036122</name>
</gene>
<evidence type="ECO:0000313" key="4">
    <source>
        <dbReference type="Proteomes" id="UP000075243"/>
    </source>
</evidence>
<feature type="domain" description="TTF-type" evidence="2">
    <location>
        <begin position="9"/>
        <end position="94"/>
    </location>
</feature>
<evidence type="ECO:0000313" key="3">
    <source>
        <dbReference type="EMBL" id="KYP42487.1"/>
    </source>
</evidence>
<sequence>IFRHFSYAYYSRKMSNGKTSGRKWLVYSKHVDSVYCFCCKLFKSNNKKGSLANEGFRDWKCINERLKQHENSFEHMTNMNTWNKMRARLDKIKQLIKLCNKRFTKRNNIHDNGSNMKGKQQGVQRRFLEINPRALYMPCACHIVSILLLVIWKILVLRLFPFFELFNAYIYYFRVLQKDRKL</sequence>
<dbReference type="EMBL" id="KQ483715">
    <property type="protein sequence ID" value="KYP42487.1"/>
    <property type="molecule type" value="Genomic_DNA"/>
</dbReference>
<dbReference type="SMART" id="SM00597">
    <property type="entry name" value="ZnF_TTF"/>
    <property type="match status" value="1"/>
</dbReference>
<evidence type="ECO:0000256" key="1">
    <source>
        <dbReference type="SAM" id="Phobius"/>
    </source>
</evidence>
<dbReference type="STRING" id="3821.A0A151RIU3"/>
<keyword evidence="4" id="KW-1185">Reference proteome</keyword>
<accession>A0A151RIU3</accession>
<name>A0A151RIU3_CAJCA</name>
<feature type="non-terminal residue" evidence="3">
    <location>
        <position position="1"/>
    </location>
</feature>
<dbReference type="Proteomes" id="UP000075243">
    <property type="component" value="Unassembled WGS sequence"/>
</dbReference>
<keyword evidence="1" id="KW-1133">Transmembrane helix</keyword>
<dbReference type="AlphaFoldDB" id="A0A151RIU3"/>
<evidence type="ECO:0000259" key="2">
    <source>
        <dbReference type="SMART" id="SM00597"/>
    </source>
</evidence>
<dbReference type="InterPro" id="IPR006580">
    <property type="entry name" value="Znf_TTF"/>
</dbReference>
<keyword evidence="1" id="KW-0812">Transmembrane</keyword>